<dbReference type="GO" id="GO:0016020">
    <property type="term" value="C:membrane"/>
    <property type="evidence" value="ECO:0007669"/>
    <property type="project" value="InterPro"/>
</dbReference>
<dbReference type="InterPro" id="IPR017205">
    <property type="entry name" value="Sig_transdc_His_kinase_ChrS"/>
</dbReference>
<evidence type="ECO:0000313" key="7">
    <source>
        <dbReference type="EMBL" id="RZS55127.1"/>
    </source>
</evidence>
<dbReference type="RefSeq" id="WP_130485913.1">
    <property type="nucleotide sequence ID" value="NZ_SGWW01000004.1"/>
</dbReference>
<evidence type="ECO:0000256" key="5">
    <source>
        <dbReference type="SAM" id="Phobius"/>
    </source>
</evidence>
<feature type="transmembrane region" description="Helical" evidence="5">
    <location>
        <begin position="12"/>
        <end position="33"/>
    </location>
</feature>
<dbReference type="PANTHER" id="PTHR24421:SF58">
    <property type="entry name" value="SIGNAL TRANSDUCTION HISTIDINE-PROTEIN KINASE_PHOSPHATASE UHPB"/>
    <property type="match status" value="1"/>
</dbReference>
<comment type="caution">
    <text evidence="7">The sequence shown here is derived from an EMBL/GenBank/DDBJ whole genome shotgun (WGS) entry which is preliminary data.</text>
</comment>
<feature type="transmembrane region" description="Helical" evidence="5">
    <location>
        <begin position="138"/>
        <end position="160"/>
    </location>
</feature>
<keyword evidence="3" id="KW-0902">Two-component regulatory system</keyword>
<dbReference type="PIRSF" id="PIRSF037434">
    <property type="entry name" value="STHK_ChrS"/>
    <property type="match status" value="1"/>
</dbReference>
<feature type="transmembrane region" description="Helical" evidence="5">
    <location>
        <begin position="71"/>
        <end position="101"/>
    </location>
</feature>
<dbReference type="GO" id="GO:0046983">
    <property type="term" value="F:protein dimerization activity"/>
    <property type="evidence" value="ECO:0007669"/>
    <property type="project" value="InterPro"/>
</dbReference>
<feature type="domain" description="Histidine kinase" evidence="6">
    <location>
        <begin position="316"/>
        <end position="399"/>
    </location>
</feature>
<gene>
    <name evidence="7" type="ORF">EV141_2113</name>
</gene>
<evidence type="ECO:0000313" key="8">
    <source>
        <dbReference type="Proteomes" id="UP000293519"/>
    </source>
</evidence>
<evidence type="ECO:0000256" key="1">
    <source>
        <dbReference type="ARBA" id="ARBA00022679"/>
    </source>
</evidence>
<proteinExistence type="predicted"/>
<dbReference type="Pfam" id="PF07730">
    <property type="entry name" value="HisKA_3"/>
    <property type="match status" value="1"/>
</dbReference>
<keyword evidence="1" id="KW-0808">Transferase</keyword>
<evidence type="ECO:0000256" key="3">
    <source>
        <dbReference type="ARBA" id="ARBA00023012"/>
    </source>
</evidence>
<name>A0A4Q7LMH4_9MICO</name>
<dbReference type="AlphaFoldDB" id="A0A4Q7LMH4"/>
<keyword evidence="5" id="KW-0472">Membrane</keyword>
<dbReference type="Pfam" id="PF02518">
    <property type="entry name" value="HATPase_c"/>
    <property type="match status" value="1"/>
</dbReference>
<organism evidence="7 8">
    <name type="scientific">Microcella putealis</name>
    <dbReference type="NCBI Taxonomy" id="337005"/>
    <lineage>
        <taxon>Bacteria</taxon>
        <taxon>Bacillati</taxon>
        <taxon>Actinomycetota</taxon>
        <taxon>Actinomycetes</taxon>
        <taxon>Micrococcales</taxon>
        <taxon>Microbacteriaceae</taxon>
        <taxon>Microcella</taxon>
    </lineage>
</organism>
<dbReference type="InterPro" id="IPR011712">
    <property type="entry name" value="Sig_transdc_His_kin_sub3_dim/P"/>
</dbReference>
<evidence type="ECO:0000259" key="6">
    <source>
        <dbReference type="PROSITE" id="PS50109"/>
    </source>
</evidence>
<dbReference type="Gene3D" id="3.30.565.10">
    <property type="entry name" value="Histidine kinase-like ATPase, C-terminal domain"/>
    <property type="match status" value="1"/>
</dbReference>
<keyword evidence="2 7" id="KW-0418">Kinase</keyword>
<dbReference type="PANTHER" id="PTHR24421">
    <property type="entry name" value="NITRATE/NITRITE SENSOR PROTEIN NARX-RELATED"/>
    <property type="match status" value="1"/>
</dbReference>
<dbReference type="Proteomes" id="UP000293519">
    <property type="component" value="Unassembled WGS sequence"/>
</dbReference>
<keyword evidence="5" id="KW-0812">Transmembrane</keyword>
<keyword evidence="8" id="KW-1185">Reference proteome</keyword>
<evidence type="ECO:0000256" key="4">
    <source>
        <dbReference type="SAM" id="Coils"/>
    </source>
</evidence>
<dbReference type="GO" id="GO:0000155">
    <property type="term" value="F:phosphorelay sensor kinase activity"/>
    <property type="evidence" value="ECO:0007669"/>
    <property type="project" value="InterPro"/>
</dbReference>
<sequence length="402" mass="41176">MTELARRITATGWWWLAIGAVSVLLAVLAVTALGPLAASWRLPLALSGIGMLVAGFALVGARRVDHPDGSIAMVVVAILAVGVASAGSPTMAIMQVIAYPIAWTFTASMRSAINANIGVGAAVAAGFVISIGTSPADLAQTAFTVTLSLGFSLAMGFWIARMSELGDRNGVLLAELQGAQEQIAALNRDAGAAAERERLARELHDTIAQDLTGLVMLAQRARREGGTRDETLALIEEAARGALGETRALVAAGAALTGAAPGPDGGPAPELDLPGALARLADRFEREAGVRVVTDASAAPPLDRDREVVVLRCAQEAVANARKHARASTVTIVLDEHDGCARLVVEDDGAGFDPAAASASAGFGLPGMAERLALVGGSLVVDARPGRGTRLTAEVPLDRVDA</sequence>
<dbReference type="InterPro" id="IPR003594">
    <property type="entry name" value="HATPase_dom"/>
</dbReference>
<dbReference type="InterPro" id="IPR005467">
    <property type="entry name" value="His_kinase_dom"/>
</dbReference>
<feature type="transmembrane region" description="Helical" evidence="5">
    <location>
        <begin position="113"/>
        <end position="132"/>
    </location>
</feature>
<dbReference type="Gene3D" id="1.20.5.1930">
    <property type="match status" value="1"/>
</dbReference>
<feature type="transmembrane region" description="Helical" evidence="5">
    <location>
        <begin position="40"/>
        <end position="59"/>
    </location>
</feature>
<feature type="coiled-coil region" evidence="4">
    <location>
        <begin position="169"/>
        <end position="196"/>
    </location>
</feature>
<dbReference type="InterPro" id="IPR036890">
    <property type="entry name" value="HATPase_C_sf"/>
</dbReference>
<dbReference type="OrthoDB" id="144293at2"/>
<keyword evidence="4" id="KW-0175">Coiled coil</keyword>
<dbReference type="SMART" id="SM00387">
    <property type="entry name" value="HATPase_c"/>
    <property type="match status" value="1"/>
</dbReference>
<dbReference type="InterPro" id="IPR050482">
    <property type="entry name" value="Sensor_HK_TwoCompSys"/>
</dbReference>
<evidence type="ECO:0000256" key="2">
    <source>
        <dbReference type="ARBA" id="ARBA00022777"/>
    </source>
</evidence>
<dbReference type="CDD" id="cd16917">
    <property type="entry name" value="HATPase_UhpB-NarQ-NarX-like"/>
    <property type="match status" value="1"/>
</dbReference>
<dbReference type="EMBL" id="SGWW01000004">
    <property type="protein sequence ID" value="RZS55127.1"/>
    <property type="molecule type" value="Genomic_DNA"/>
</dbReference>
<protein>
    <submittedName>
        <fullName evidence="7">Signal transduction histidine kinase</fullName>
    </submittedName>
</protein>
<dbReference type="SUPFAM" id="SSF55874">
    <property type="entry name" value="ATPase domain of HSP90 chaperone/DNA topoisomerase II/histidine kinase"/>
    <property type="match status" value="1"/>
</dbReference>
<reference evidence="7 8" key="1">
    <citation type="journal article" date="2015" name="Stand. Genomic Sci.">
        <title>Genomic Encyclopedia of Bacterial and Archaeal Type Strains, Phase III: the genomes of soil and plant-associated and newly described type strains.</title>
        <authorList>
            <person name="Whitman W.B."/>
            <person name="Woyke T."/>
            <person name="Klenk H.P."/>
            <person name="Zhou Y."/>
            <person name="Lilburn T.G."/>
            <person name="Beck B.J."/>
            <person name="De Vos P."/>
            <person name="Vandamme P."/>
            <person name="Eisen J.A."/>
            <person name="Garrity G."/>
            <person name="Hugenholtz P."/>
            <person name="Kyrpides N.C."/>
        </authorList>
    </citation>
    <scope>NUCLEOTIDE SEQUENCE [LARGE SCALE GENOMIC DNA]</scope>
    <source>
        <strain evidence="7 8">CV2</strain>
    </source>
</reference>
<dbReference type="PROSITE" id="PS50109">
    <property type="entry name" value="HIS_KIN"/>
    <property type="match status" value="1"/>
</dbReference>
<accession>A0A4Q7LMH4</accession>
<keyword evidence="5" id="KW-1133">Transmembrane helix</keyword>